<proteinExistence type="predicted"/>
<organism evidence="1 2">
    <name type="scientific">Aeromonas veronii</name>
    <dbReference type="NCBI Taxonomy" id="654"/>
    <lineage>
        <taxon>Bacteria</taxon>
        <taxon>Pseudomonadati</taxon>
        <taxon>Pseudomonadota</taxon>
        <taxon>Gammaproteobacteria</taxon>
        <taxon>Aeromonadales</taxon>
        <taxon>Aeromonadaceae</taxon>
        <taxon>Aeromonas</taxon>
    </lineage>
</organism>
<name>A0A2T4MWK2_AERVE</name>
<evidence type="ECO:0000313" key="2">
    <source>
        <dbReference type="Proteomes" id="UP000241986"/>
    </source>
</evidence>
<protein>
    <submittedName>
        <fullName evidence="1">Uncharacterized protein</fullName>
    </submittedName>
</protein>
<evidence type="ECO:0000313" key="1">
    <source>
        <dbReference type="EMBL" id="PTH78962.1"/>
    </source>
</evidence>
<gene>
    <name evidence="1" type="ORF">DAA48_21220</name>
</gene>
<comment type="caution">
    <text evidence="1">The sequence shown here is derived from an EMBL/GenBank/DDBJ whole genome shotgun (WGS) entry which is preliminary data.</text>
</comment>
<dbReference type="EMBL" id="PZKL01000045">
    <property type="protein sequence ID" value="PTH78962.1"/>
    <property type="molecule type" value="Genomic_DNA"/>
</dbReference>
<accession>A0A2T4MWK2</accession>
<sequence length="62" mass="7013">MWTSIVKWPKEVSLPNAENESRDTHQSERHAWAVVEAIQEHGLGGEGEIFPLSVDVKFIPQT</sequence>
<dbReference type="Proteomes" id="UP000241986">
    <property type="component" value="Unassembled WGS sequence"/>
</dbReference>
<reference evidence="1 2" key="1">
    <citation type="submission" date="2018-03" db="EMBL/GenBank/DDBJ databases">
        <title>Aeromonas veronii whole genome sequencing and analysis.</title>
        <authorList>
            <person name="Xie H."/>
            <person name="Liu T."/>
            <person name="Wang K."/>
        </authorList>
    </citation>
    <scope>NUCLEOTIDE SEQUENCE [LARGE SCALE GENOMIC DNA]</scope>
    <source>
        <strain evidence="1 2">XH.VA.1</strain>
    </source>
</reference>
<dbReference type="AlphaFoldDB" id="A0A2T4MWK2"/>